<evidence type="ECO:0000259" key="4">
    <source>
        <dbReference type="PROSITE" id="PS50041"/>
    </source>
</evidence>
<dbReference type="FunFam" id="3.90.215.10:FF:000001">
    <property type="entry name" value="Tenascin isoform 1"/>
    <property type="match status" value="1"/>
</dbReference>
<dbReference type="Proteomes" id="UP000001554">
    <property type="component" value="Chromosome 17"/>
</dbReference>
<dbReference type="Gene3D" id="2.10.25.10">
    <property type="entry name" value="Laminin"/>
    <property type="match status" value="1"/>
</dbReference>
<evidence type="ECO:0000256" key="1">
    <source>
        <dbReference type="ARBA" id="ARBA00023157"/>
    </source>
</evidence>
<proteinExistence type="predicted"/>
<dbReference type="RefSeq" id="XP_035659393.1">
    <property type="nucleotide sequence ID" value="XM_035803500.1"/>
</dbReference>
<dbReference type="SUPFAM" id="SSF56436">
    <property type="entry name" value="C-type lectin-like"/>
    <property type="match status" value="1"/>
</dbReference>
<accession>A0A9J7KGT7</accession>
<feature type="domain" description="EGF-like" evidence="3">
    <location>
        <begin position="327"/>
        <end position="369"/>
    </location>
</feature>
<dbReference type="InterPro" id="IPR000742">
    <property type="entry name" value="EGF"/>
</dbReference>
<reference evidence="6" key="1">
    <citation type="journal article" date="2020" name="Nat. Ecol. Evol.">
        <title>Deeply conserved synteny resolves early events in vertebrate evolution.</title>
        <authorList>
            <person name="Simakov O."/>
            <person name="Marletaz F."/>
            <person name="Yue J.X."/>
            <person name="O'Connell B."/>
            <person name="Jenkins J."/>
            <person name="Brandt A."/>
            <person name="Calef R."/>
            <person name="Tung C.H."/>
            <person name="Huang T.K."/>
            <person name="Schmutz J."/>
            <person name="Satoh N."/>
            <person name="Yu J.K."/>
            <person name="Putnam N.H."/>
            <person name="Green R.E."/>
            <person name="Rokhsar D.S."/>
        </authorList>
    </citation>
    <scope>NUCLEOTIDE SEQUENCE [LARGE SCALE GENOMIC DNA]</scope>
    <source>
        <strain evidence="6">S238N-H82</strain>
    </source>
</reference>
<evidence type="ECO:0000259" key="3">
    <source>
        <dbReference type="PROSITE" id="PS50026"/>
    </source>
</evidence>
<dbReference type="NCBIfam" id="NF040941">
    <property type="entry name" value="GGGWT_bact"/>
    <property type="match status" value="1"/>
</dbReference>
<dbReference type="GO" id="GO:0005615">
    <property type="term" value="C:extracellular space"/>
    <property type="evidence" value="ECO:0000318"/>
    <property type="project" value="GO_Central"/>
</dbReference>
<dbReference type="CDD" id="cd00054">
    <property type="entry name" value="EGF_CA"/>
    <property type="match status" value="1"/>
</dbReference>
<dbReference type="InterPro" id="IPR016186">
    <property type="entry name" value="C-type_lectin-like/link_sf"/>
</dbReference>
<feature type="domain" description="C-type lectin" evidence="4">
    <location>
        <begin position="242"/>
        <end position="334"/>
    </location>
</feature>
<dbReference type="AlphaFoldDB" id="A0A9J7KGT7"/>
<keyword evidence="1 2" id="KW-1015">Disulfide bond</keyword>
<dbReference type="PROSITE" id="PS51406">
    <property type="entry name" value="FIBRINOGEN_C_2"/>
    <property type="match status" value="1"/>
</dbReference>
<feature type="domain" description="Fibrinogen C-terminal" evidence="5">
    <location>
        <begin position="3"/>
        <end position="230"/>
    </location>
</feature>
<dbReference type="SUPFAM" id="SSF56496">
    <property type="entry name" value="Fibrinogen C-terminal domain-like"/>
    <property type="match status" value="1"/>
</dbReference>
<dbReference type="CDD" id="cd00087">
    <property type="entry name" value="FReD"/>
    <property type="match status" value="1"/>
</dbReference>
<evidence type="ECO:0000313" key="7">
    <source>
        <dbReference type="RefSeq" id="XP_035659393.1"/>
    </source>
</evidence>
<dbReference type="PROSITE" id="PS50041">
    <property type="entry name" value="C_TYPE_LECTIN_2"/>
    <property type="match status" value="1"/>
</dbReference>
<comment type="caution">
    <text evidence="2">Lacks conserved residue(s) required for the propagation of feature annotation.</text>
</comment>
<evidence type="ECO:0000259" key="5">
    <source>
        <dbReference type="PROSITE" id="PS51406"/>
    </source>
</evidence>
<dbReference type="SUPFAM" id="SSF57196">
    <property type="entry name" value="EGF/Laminin"/>
    <property type="match status" value="1"/>
</dbReference>
<keyword evidence="2" id="KW-0245">EGF-like domain</keyword>
<dbReference type="InterPro" id="IPR016187">
    <property type="entry name" value="CTDL_fold"/>
</dbReference>
<dbReference type="CDD" id="cd00037">
    <property type="entry name" value="CLECT"/>
    <property type="match status" value="1"/>
</dbReference>
<dbReference type="SMART" id="SM00181">
    <property type="entry name" value="EGF"/>
    <property type="match status" value="1"/>
</dbReference>
<dbReference type="PROSITE" id="PS01186">
    <property type="entry name" value="EGF_2"/>
    <property type="match status" value="1"/>
</dbReference>
<dbReference type="SMART" id="SM00186">
    <property type="entry name" value="FBG"/>
    <property type="match status" value="1"/>
</dbReference>
<feature type="disulfide bond" evidence="2">
    <location>
        <begin position="359"/>
        <end position="368"/>
    </location>
</feature>
<dbReference type="SMART" id="SM00034">
    <property type="entry name" value="CLECT"/>
    <property type="match status" value="1"/>
</dbReference>
<dbReference type="Gene3D" id="3.10.100.10">
    <property type="entry name" value="Mannose-Binding Protein A, subunit A"/>
    <property type="match status" value="1"/>
</dbReference>
<dbReference type="GeneID" id="118404428"/>
<reference evidence="7" key="2">
    <citation type="submission" date="2025-08" db="UniProtKB">
        <authorList>
            <consortium name="RefSeq"/>
        </authorList>
    </citation>
    <scope>IDENTIFICATION</scope>
    <source>
        <strain evidence="7">S238N-H82</strain>
        <tissue evidence="7">Testes</tissue>
    </source>
</reference>
<feature type="non-terminal residue" evidence="7">
    <location>
        <position position="1"/>
    </location>
</feature>
<evidence type="ECO:0000313" key="6">
    <source>
        <dbReference type="Proteomes" id="UP000001554"/>
    </source>
</evidence>
<dbReference type="InterPro" id="IPR036056">
    <property type="entry name" value="Fibrinogen-like_C"/>
</dbReference>
<dbReference type="InterPro" id="IPR050373">
    <property type="entry name" value="Fibrinogen_C-term_domain"/>
</dbReference>
<evidence type="ECO:0000256" key="2">
    <source>
        <dbReference type="PROSITE-ProRule" id="PRU00076"/>
    </source>
</evidence>
<dbReference type="PANTHER" id="PTHR19143:SF458">
    <property type="entry name" value="FIBRINOGEN C-TERMINAL DOMAIN-CONTAINING PROTEIN-RELATED"/>
    <property type="match status" value="1"/>
</dbReference>
<dbReference type="KEGG" id="bfo:118404428"/>
<protein>
    <submittedName>
        <fullName evidence="7">Ficolin-2-like</fullName>
    </submittedName>
</protein>
<keyword evidence="6" id="KW-1185">Reference proteome</keyword>
<organism evidence="6 7">
    <name type="scientific">Branchiostoma floridae</name>
    <name type="common">Florida lancelet</name>
    <name type="synonym">Amphioxus</name>
    <dbReference type="NCBI Taxonomy" id="7739"/>
    <lineage>
        <taxon>Eukaryota</taxon>
        <taxon>Metazoa</taxon>
        <taxon>Chordata</taxon>
        <taxon>Cephalochordata</taxon>
        <taxon>Leptocardii</taxon>
        <taxon>Amphioxiformes</taxon>
        <taxon>Branchiostomatidae</taxon>
        <taxon>Branchiostoma</taxon>
    </lineage>
</organism>
<dbReference type="Pfam" id="PF00147">
    <property type="entry name" value="Fibrinogen_C"/>
    <property type="match status" value="1"/>
</dbReference>
<dbReference type="InterPro" id="IPR014716">
    <property type="entry name" value="Fibrinogen_a/b/g_C_1"/>
</dbReference>
<dbReference type="OrthoDB" id="7972392at2759"/>
<dbReference type="InterPro" id="IPR001304">
    <property type="entry name" value="C-type_lectin-like"/>
</dbReference>
<dbReference type="PROSITE" id="PS00022">
    <property type="entry name" value="EGF_1"/>
    <property type="match status" value="1"/>
</dbReference>
<dbReference type="PANTHER" id="PTHR19143">
    <property type="entry name" value="FIBRINOGEN/TENASCIN/ANGIOPOEITIN"/>
    <property type="match status" value="1"/>
</dbReference>
<sequence>CPSVGRVAPQNCADLYILGVQESGTYSVGYPEPFQVSCDMDTDGGGWTVIQRRQDGSVPFDNTWDQYVQGFGNVSGEFWLGLDRLHRLTAQQSHELYISLEDWEGESMFAKYSEFSVRDAESTYTATVSGYSGNATDSITSNYDNGRFNMNNQKFSTKDQDNDNNIYSCAAVNGKGGWWYPPSCGYAMLNGQYLAGCNANCEHAQGIVWKTWRGYRYSLKKVMVMIRPTDYPWCPKPGYSRFNGVCYKHFAGGETYFQARETCASDGGLLAMPRDSATNDFIVGLGNGIHWIGLNDIDTEGRWVFEDGQTLESTGFWGIGEPNNVNNEEDCAAIGYRSCKNGGTVTPEGSGTGLYSCSCPAGWKGKYCEEGLKLYAGKVDLEVISIRFLQFMPKPELVKE</sequence>
<dbReference type="Gene3D" id="3.90.215.10">
    <property type="entry name" value="Gamma Fibrinogen, chain A, domain 1"/>
    <property type="match status" value="1"/>
</dbReference>
<gene>
    <name evidence="7" type="primary">LOC118404428</name>
</gene>
<name>A0A9J7KGT7_BRAFL</name>
<dbReference type="InterPro" id="IPR002181">
    <property type="entry name" value="Fibrinogen_a/b/g_C_dom"/>
</dbReference>
<dbReference type="Pfam" id="PF00059">
    <property type="entry name" value="Lectin_C"/>
    <property type="match status" value="1"/>
</dbReference>
<dbReference type="PROSITE" id="PS50026">
    <property type="entry name" value="EGF_3"/>
    <property type="match status" value="1"/>
</dbReference>